<gene>
    <name evidence="6" type="ORF">CARUB_v10006673mg</name>
</gene>
<evidence type="ECO:0000256" key="3">
    <source>
        <dbReference type="ARBA" id="ARBA00022771"/>
    </source>
</evidence>
<feature type="domain" description="Zinc finger PHD-type" evidence="5">
    <location>
        <begin position="187"/>
        <end position="246"/>
    </location>
</feature>
<keyword evidence="7" id="KW-1185">Reference proteome</keyword>
<dbReference type="InterPro" id="IPR004146">
    <property type="entry name" value="DC1"/>
</dbReference>
<dbReference type="EMBL" id="KB870811">
    <property type="protein sequence ID" value="EOA18194.1"/>
    <property type="molecule type" value="Genomic_DNA"/>
</dbReference>
<dbReference type="PANTHER" id="PTHR32410:SF167">
    <property type="entry name" value="CYSTEINE_HISTIDINE-RICH C1 DOMAIN FAMILY PROTEIN"/>
    <property type="match status" value="1"/>
</dbReference>
<evidence type="ECO:0000256" key="1">
    <source>
        <dbReference type="ARBA" id="ARBA00022723"/>
    </source>
</evidence>
<evidence type="ECO:0000313" key="7">
    <source>
        <dbReference type="Proteomes" id="UP000029121"/>
    </source>
</evidence>
<keyword evidence="4" id="KW-0862">Zinc</keyword>
<name>R0GMR6_9BRAS</name>
<reference evidence="7" key="1">
    <citation type="journal article" date="2013" name="Nat. Genet.">
        <title>The Capsella rubella genome and the genomic consequences of rapid mating system evolution.</title>
        <authorList>
            <person name="Slotte T."/>
            <person name="Hazzouri K.M."/>
            <person name="Agren J.A."/>
            <person name="Koenig D."/>
            <person name="Maumus F."/>
            <person name="Guo Y.L."/>
            <person name="Steige K."/>
            <person name="Platts A.E."/>
            <person name="Escobar J.S."/>
            <person name="Newman L.K."/>
            <person name="Wang W."/>
            <person name="Mandakova T."/>
            <person name="Vello E."/>
            <person name="Smith L.M."/>
            <person name="Henz S.R."/>
            <person name="Steffen J."/>
            <person name="Takuno S."/>
            <person name="Brandvain Y."/>
            <person name="Coop G."/>
            <person name="Andolfatto P."/>
            <person name="Hu T.T."/>
            <person name="Blanchette M."/>
            <person name="Clark R.M."/>
            <person name="Quesneville H."/>
            <person name="Nordborg M."/>
            <person name="Gaut B.S."/>
            <person name="Lysak M.A."/>
            <person name="Jenkins J."/>
            <person name="Grimwood J."/>
            <person name="Chapman J."/>
            <person name="Prochnik S."/>
            <person name="Shu S."/>
            <person name="Rokhsar D."/>
            <person name="Schmutz J."/>
            <person name="Weigel D."/>
            <person name="Wright S.I."/>
        </authorList>
    </citation>
    <scope>NUCLEOTIDE SEQUENCE [LARGE SCALE GENOMIC DNA]</scope>
    <source>
        <strain evidence="7">cv. Monte Gargano</strain>
    </source>
</reference>
<dbReference type="OrthoDB" id="938199at2759"/>
<organism evidence="6 7">
    <name type="scientific">Capsella rubella</name>
    <dbReference type="NCBI Taxonomy" id="81985"/>
    <lineage>
        <taxon>Eukaryota</taxon>
        <taxon>Viridiplantae</taxon>
        <taxon>Streptophyta</taxon>
        <taxon>Embryophyta</taxon>
        <taxon>Tracheophyta</taxon>
        <taxon>Spermatophyta</taxon>
        <taxon>Magnoliopsida</taxon>
        <taxon>eudicotyledons</taxon>
        <taxon>Gunneridae</taxon>
        <taxon>Pentapetalae</taxon>
        <taxon>rosids</taxon>
        <taxon>malvids</taxon>
        <taxon>Brassicales</taxon>
        <taxon>Brassicaceae</taxon>
        <taxon>Camelineae</taxon>
        <taxon>Capsella</taxon>
    </lineage>
</organism>
<dbReference type="InterPro" id="IPR001965">
    <property type="entry name" value="Znf_PHD"/>
</dbReference>
<evidence type="ECO:0000313" key="6">
    <source>
        <dbReference type="EMBL" id="EOA18194.1"/>
    </source>
</evidence>
<proteinExistence type="predicted"/>
<dbReference type="Pfam" id="PF22926">
    <property type="entry name" value="C1-like_CT"/>
    <property type="match status" value="1"/>
</dbReference>
<keyword evidence="1" id="KW-0479">Metal-binding</keyword>
<sequence>MEILDKMYTLIPTRGLKCDGCNLGKNYHSDGYRCFHSGLFFHKECANSDLEISNQYHPQHSLYFKAVPKNEGVYGECKICRGNLPKLYYYCSICDFSIDLICAKKEVIITIEDVKTHEHCLTLVPKMVMFTCHICGLLDDRFPYACELCKLSFHRDCAESIAEVNYSCHPKHILKRLTHVSSYTNEKCCLCRTNLNNLFYHCYVCNFSVDINCAKNPPPFTLVHPKAHEHSLTLMPQRKFLCNACGIEDDPNPYVCLPCNFMIHKNCIDMPRVIKINRHNHRIYYKSFLDMGDWKCGVCHKKMTWTFGAYSCSKCPDLAFHLRCATKFGIWDGIELEDISENSSEVKSYEMIEEGVITHFSHTDHTLKLKEKSEANDKYMWCKACFYPIFLNPFYICTKCDDFILHKKCAFLPQKKIDSFYKMSITLITRPDWNDRIYVCSACQYIFQGFHYKSDDGNIILDVRCGSISDSFAHESHPLHSLYINYSTEEKICNACGDKTTMVLSCEDCGYYLDIKCSILPKMVKHKNDIDHFLFLCYGEKTREQYWCEICEEELDSEQWFYLCEHCGLTFHIKCTLGDFIWMKPKTEDDSSRVYVIPNNRITRPICYVCHSRCQFSSVLSFLEEIFCSVRCIKKKFMEESAIELDND</sequence>
<dbReference type="InterPro" id="IPR046349">
    <property type="entry name" value="C1-like_sf"/>
</dbReference>
<dbReference type="eggNOG" id="ENOG502RANS">
    <property type="taxonomic scope" value="Eukaryota"/>
</dbReference>
<evidence type="ECO:0000256" key="2">
    <source>
        <dbReference type="ARBA" id="ARBA00022737"/>
    </source>
</evidence>
<feature type="domain" description="Zinc finger PHD-type" evidence="5">
    <location>
        <begin position="131"/>
        <end position="173"/>
    </location>
</feature>
<evidence type="ECO:0000259" key="5">
    <source>
        <dbReference type="SMART" id="SM00249"/>
    </source>
</evidence>
<dbReference type="PANTHER" id="PTHR32410">
    <property type="entry name" value="CYSTEINE/HISTIDINE-RICH C1 DOMAIN FAMILY PROTEIN"/>
    <property type="match status" value="1"/>
</dbReference>
<keyword evidence="2" id="KW-0677">Repeat</keyword>
<dbReference type="Proteomes" id="UP000029121">
    <property type="component" value="Unassembled WGS sequence"/>
</dbReference>
<dbReference type="Pfam" id="PF03107">
    <property type="entry name" value="C1_2"/>
    <property type="match status" value="8"/>
</dbReference>
<feature type="domain" description="Zinc finger PHD-type" evidence="5">
    <location>
        <begin position="295"/>
        <end position="386"/>
    </location>
</feature>
<dbReference type="GO" id="GO:0008270">
    <property type="term" value="F:zinc ion binding"/>
    <property type="evidence" value="ECO:0007669"/>
    <property type="project" value="UniProtKB-KW"/>
</dbReference>
<dbReference type="InterPro" id="IPR053192">
    <property type="entry name" value="Vacuole_Formation_Reg"/>
</dbReference>
<dbReference type="SMART" id="SM00249">
    <property type="entry name" value="PHD"/>
    <property type="match status" value="4"/>
</dbReference>
<dbReference type="KEGG" id="crb:17879388"/>
<feature type="domain" description="Zinc finger PHD-type" evidence="5">
    <location>
        <begin position="492"/>
        <end position="552"/>
    </location>
</feature>
<dbReference type="AlphaFoldDB" id="R0GMR6"/>
<protein>
    <recommendedName>
        <fullName evidence="5">Zinc finger PHD-type domain-containing protein</fullName>
    </recommendedName>
</protein>
<accession>R0GMR6</accession>
<dbReference type="InterPro" id="IPR054483">
    <property type="entry name" value="DC1-like_CT"/>
</dbReference>
<evidence type="ECO:0000256" key="4">
    <source>
        <dbReference type="ARBA" id="ARBA00022833"/>
    </source>
</evidence>
<dbReference type="SUPFAM" id="SSF57889">
    <property type="entry name" value="Cysteine-rich domain"/>
    <property type="match status" value="5"/>
</dbReference>
<keyword evidence="3" id="KW-0863">Zinc-finger</keyword>